<proteinExistence type="predicted"/>
<dbReference type="Proteomes" id="UP000886501">
    <property type="component" value="Unassembled WGS sequence"/>
</dbReference>
<evidence type="ECO:0000313" key="2">
    <source>
        <dbReference type="Proteomes" id="UP000886501"/>
    </source>
</evidence>
<dbReference type="EMBL" id="MU117984">
    <property type="protein sequence ID" value="KAF9650476.1"/>
    <property type="molecule type" value="Genomic_DNA"/>
</dbReference>
<evidence type="ECO:0000313" key="1">
    <source>
        <dbReference type="EMBL" id="KAF9650476.1"/>
    </source>
</evidence>
<comment type="caution">
    <text evidence="1">The sequence shown here is derived from an EMBL/GenBank/DDBJ whole genome shotgun (WGS) entry which is preliminary data.</text>
</comment>
<protein>
    <submittedName>
        <fullName evidence="1">Uncharacterized protein</fullName>
    </submittedName>
</protein>
<reference evidence="1" key="2">
    <citation type="journal article" date="2020" name="Nat. Commun.">
        <title>Large-scale genome sequencing of mycorrhizal fungi provides insights into the early evolution of symbiotic traits.</title>
        <authorList>
            <person name="Miyauchi S."/>
            <person name="Kiss E."/>
            <person name="Kuo A."/>
            <person name="Drula E."/>
            <person name="Kohler A."/>
            <person name="Sanchez-Garcia M."/>
            <person name="Morin E."/>
            <person name="Andreopoulos B."/>
            <person name="Barry K.W."/>
            <person name="Bonito G."/>
            <person name="Buee M."/>
            <person name="Carver A."/>
            <person name="Chen C."/>
            <person name="Cichocki N."/>
            <person name="Clum A."/>
            <person name="Culley D."/>
            <person name="Crous P.W."/>
            <person name="Fauchery L."/>
            <person name="Girlanda M."/>
            <person name="Hayes R.D."/>
            <person name="Keri Z."/>
            <person name="LaButti K."/>
            <person name="Lipzen A."/>
            <person name="Lombard V."/>
            <person name="Magnuson J."/>
            <person name="Maillard F."/>
            <person name="Murat C."/>
            <person name="Nolan M."/>
            <person name="Ohm R.A."/>
            <person name="Pangilinan J."/>
            <person name="Pereira M.F."/>
            <person name="Perotto S."/>
            <person name="Peter M."/>
            <person name="Pfister S."/>
            <person name="Riley R."/>
            <person name="Sitrit Y."/>
            <person name="Stielow J.B."/>
            <person name="Szollosi G."/>
            <person name="Zifcakova L."/>
            <person name="Stursova M."/>
            <person name="Spatafora J.W."/>
            <person name="Tedersoo L."/>
            <person name="Vaario L.M."/>
            <person name="Yamada A."/>
            <person name="Yan M."/>
            <person name="Wang P."/>
            <person name="Xu J."/>
            <person name="Bruns T."/>
            <person name="Baldrian P."/>
            <person name="Vilgalys R."/>
            <person name="Dunand C."/>
            <person name="Henrissat B."/>
            <person name="Grigoriev I.V."/>
            <person name="Hibbett D."/>
            <person name="Nagy L.G."/>
            <person name="Martin F.M."/>
        </authorList>
    </citation>
    <scope>NUCLEOTIDE SEQUENCE</scope>
    <source>
        <strain evidence="1">P2</strain>
    </source>
</reference>
<sequence>MILKTKKNSCVNMNGHHLEPWPFARGHTNMNRFWSCFMFVWPHVNSLLAFFVCSLMFVIPIKLLYTTLVVLIPSFSSCHSVSQLRLALPSITSRSLQGGLRDKSMYVGNKLCDTVWTRVLYHLLETSNGEGGRTSWRMRPKGLEDCTFYVLLRS</sequence>
<accession>A0ACB6ZMV8</accession>
<reference evidence="1" key="1">
    <citation type="submission" date="2019-10" db="EMBL/GenBank/DDBJ databases">
        <authorList>
            <consortium name="DOE Joint Genome Institute"/>
            <person name="Kuo A."/>
            <person name="Miyauchi S."/>
            <person name="Kiss E."/>
            <person name="Drula E."/>
            <person name="Kohler A."/>
            <person name="Sanchez-Garcia M."/>
            <person name="Andreopoulos B."/>
            <person name="Barry K.W."/>
            <person name="Bonito G."/>
            <person name="Buee M."/>
            <person name="Carver A."/>
            <person name="Chen C."/>
            <person name="Cichocki N."/>
            <person name="Clum A."/>
            <person name="Culley D."/>
            <person name="Crous P.W."/>
            <person name="Fauchery L."/>
            <person name="Girlanda M."/>
            <person name="Hayes R."/>
            <person name="Keri Z."/>
            <person name="Labutti K."/>
            <person name="Lipzen A."/>
            <person name="Lombard V."/>
            <person name="Magnuson J."/>
            <person name="Maillard F."/>
            <person name="Morin E."/>
            <person name="Murat C."/>
            <person name="Nolan M."/>
            <person name="Ohm R."/>
            <person name="Pangilinan J."/>
            <person name="Pereira M."/>
            <person name="Perotto S."/>
            <person name="Peter M."/>
            <person name="Riley R."/>
            <person name="Sitrit Y."/>
            <person name="Stielow B."/>
            <person name="Szollosi G."/>
            <person name="Zifcakova L."/>
            <person name="Stursova M."/>
            <person name="Spatafora J.W."/>
            <person name="Tedersoo L."/>
            <person name="Vaario L.-M."/>
            <person name="Yamada A."/>
            <person name="Yan M."/>
            <person name="Wang P."/>
            <person name="Xu J."/>
            <person name="Bruns T."/>
            <person name="Baldrian P."/>
            <person name="Vilgalys R."/>
            <person name="Henrissat B."/>
            <person name="Grigoriev I.V."/>
            <person name="Hibbett D."/>
            <person name="Nagy L.G."/>
            <person name="Martin F.M."/>
        </authorList>
    </citation>
    <scope>NUCLEOTIDE SEQUENCE</scope>
    <source>
        <strain evidence="1">P2</strain>
    </source>
</reference>
<gene>
    <name evidence="1" type="ORF">BDM02DRAFT_1377863</name>
</gene>
<keyword evidence="2" id="KW-1185">Reference proteome</keyword>
<organism evidence="1 2">
    <name type="scientific">Thelephora ganbajun</name>
    <name type="common">Ganba fungus</name>
    <dbReference type="NCBI Taxonomy" id="370292"/>
    <lineage>
        <taxon>Eukaryota</taxon>
        <taxon>Fungi</taxon>
        <taxon>Dikarya</taxon>
        <taxon>Basidiomycota</taxon>
        <taxon>Agaricomycotina</taxon>
        <taxon>Agaricomycetes</taxon>
        <taxon>Thelephorales</taxon>
        <taxon>Thelephoraceae</taxon>
        <taxon>Thelephora</taxon>
    </lineage>
</organism>
<name>A0ACB6ZMV8_THEGA</name>